<gene>
    <name evidence="1" type="ORF">B0181_10220</name>
    <name evidence="2" type="ORF">NCTC10293_02565</name>
</gene>
<proteinExistence type="predicted"/>
<dbReference type="AlphaFoldDB" id="A0A1S9ZVT7"/>
<dbReference type="InterPro" id="IPR011664">
    <property type="entry name" value="Abi_system_AbiD/AbiF-like"/>
</dbReference>
<accession>A0A1S9ZVT7</accession>
<name>A0A1S9ZVT7_9GAMM</name>
<dbReference type="RefSeq" id="WP_078277389.1">
    <property type="nucleotide sequence ID" value="NZ_MUXU01000071.1"/>
</dbReference>
<sequence length="209" mass="24655">MKSSVNYENIQKSQSEARLATYESHSKDQNAALELYRFNLQISGAFLPCLAICEVAIRNTVSNALRAVYGENWAYNERFLRTLPKPRRQDVLKAHQSTADIDKIIPELPFVFWQSLFTSRFDDGIWRKHLKTCFCHTEISDLAQFRSDLHRDLEMVRKLRNRIAHHEPIFNRDLKADYERILKIVGYCSKDTKIWLEYWQQVTDILATK</sequence>
<dbReference type="OrthoDB" id="9813050at2"/>
<dbReference type="Pfam" id="PF07751">
    <property type="entry name" value="Abi_2"/>
    <property type="match status" value="1"/>
</dbReference>
<evidence type="ECO:0000313" key="4">
    <source>
        <dbReference type="Proteomes" id="UP000255279"/>
    </source>
</evidence>
<dbReference type="EMBL" id="UGQE01000005">
    <property type="protein sequence ID" value="STZ14958.1"/>
    <property type="molecule type" value="Genomic_DNA"/>
</dbReference>
<protein>
    <submittedName>
        <fullName evidence="2">Abortive infection bacteriophage resistance protein</fullName>
    </submittedName>
</protein>
<evidence type="ECO:0000313" key="3">
    <source>
        <dbReference type="Proteomes" id="UP000190435"/>
    </source>
</evidence>
<dbReference type="EMBL" id="MUXU01000071">
    <property type="protein sequence ID" value="OOR87523.1"/>
    <property type="molecule type" value="Genomic_DNA"/>
</dbReference>
<dbReference type="Proteomes" id="UP000255279">
    <property type="component" value="Unassembled WGS sequence"/>
</dbReference>
<evidence type="ECO:0000313" key="2">
    <source>
        <dbReference type="EMBL" id="STZ14958.1"/>
    </source>
</evidence>
<reference evidence="2 4" key="2">
    <citation type="submission" date="2018-06" db="EMBL/GenBank/DDBJ databases">
        <authorList>
            <consortium name="Pathogen Informatics"/>
            <person name="Doyle S."/>
        </authorList>
    </citation>
    <scope>NUCLEOTIDE SEQUENCE [LARGE SCALE GENOMIC DNA]</scope>
    <source>
        <strain evidence="2 4">NCTC10293</strain>
    </source>
</reference>
<dbReference type="STRING" id="34060.B0181_10220"/>
<dbReference type="Proteomes" id="UP000190435">
    <property type="component" value="Unassembled WGS sequence"/>
</dbReference>
<reference evidence="1 3" key="1">
    <citation type="submission" date="2017-02" db="EMBL/GenBank/DDBJ databases">
        <title>Draft genome sequence of Moraxella caviae CCUG 355 type strain.</title>
        <authorList>
            <person name="Engstrom-Jakobsson H."/>
            <person name="Salva-Serra F."/>
            <person name="Thorell K."/>
            <person name="Gonzales-Siles L."/>
            <person name="Karlsson R."/>
            <person name="Boulund F."/>
            <person name="Engstrand L."/>
            <person name="Moore E."/>
        </authorList>
    </citation>
    <scope>NUCLEOTIDE SEQUENCE [LARGE SCALE GENOMIC DNA]</scope>
    <source>
        <strain evidence="1 3">CCUG 355</strain>
    </source>
</reference>
<keyword evidence="3" id="KW-1185">Reference proteome</keyword>
<evidence type="ECO:0000313" key="1">
    <source>
        <dbReference type="EMBL" id="OOR87523.1"/>
    </source>
</evidence>
<organism evidence="1 3">
    <name type="scientific">Moraxella caviae</name>
    <dbReference type="NCBI Taxonomy" id="34060"/>
    <lineage>
        <taxon>Bacteria</taxon>
        <taxon>Pseudomonadati</taxon>
        <taxon>Pseudomonadota</taxon>
        <taxon>Gammaproteobacteria</taxon>
        <taxon>Moraxellales</taxon>
        <taxon>Moraxellaceae</taxon>
        <taxon>Moraxella</taxon>
    </lineage>
</organism>